<feature type="binding site" evidence="5">
    <location>
        <position position="27"/>
    </location>
    <ligand>
        <name>Mn(2+)</name>
        <dbReference type="ChEBI" id="CHEBI:29035"/>
    </ligand>
</feature>
<evidence type="ECO:0000259" key="7">
    <source>
        <dbReference type="Pfam" id="PF00081"/>
    </source>
</evidence>
<keyword evidence="3 5" id="KW-0479">Metal-binding</keyword>
<comment type="function">
    <text evidence="6">Destroys radicals which are normally produced within the cells and which are toxic to biological systems.</text>
</comment>
<reference evidence="9 10" key="1">
    <citation type="journal article" date="2016" name="Nat. Commun.">
        <title>Thousands of microbial genomes shed light on interconnected biogeochemical processes in an aquifer system.</title>
        <authorList>
            <person name="Anantharaman K."/>
            <person name="Brown C.T."/>
            <person name="Hug L.A."/>
            <person name="Sharon I."/>
            <person name="Castelle C.J."/>
            <person name="Probst A.J."/>
            <person name="Thomas B.C."/>
            <person name="Singh A."/>
            <person name="Wilkins M.J."/>
            <person name="Karaoz U."/>
            <person name="Brodie E.L."/>
            <person name="Williams K.H."/>
            <person name="Hubbard S.S."/>
            <person name="Banfield J.F."/>
        </authorList>
    </citation>
    <scope>NUCLEOTIDE SEQUENCE [LARGE SCALE GENOMIC DNA]</scope>
</reference>
<comment type="similarity">
    <text evidence="1 6">Belongs to the iron/manganese superoxide dismutase family.</text>
</comment>
<dbReference type="PIRSF" id="PIRSF000349">
    <property type="entry name" value="SODismutase"/>
    <property type="match status" value="1"/>
</dbReference>
<proteinExistence type="inferred from homology"/>
<accession>A0A1F7XA94</accession>
<feature type="binding site" evidence="5">
    <location>
        <position position="82"/>
    </location>
    <ligand>
        <name>Mn(2+)</name>
        <dbReference type="ChEBI" id="CHEBI:29035"/>
    </ligand>
</feature>
<dbReference type="InterPro" id="IPR019832">
    <property type="entry name" value="Mn/Fe_SOD_C"/>
</dbReference>
<dbReference type="Gene3D" id="3.55.40.20">
    <property type="entry name" value="Iron/manganese superoxide dismutase, C-terminal domain"/>
    <property type="match status" value="1"/>
</dbReference>
<evidence type="ECO:0000256" key="4">
    <source>
        <dbReference type="ARBA" id="ARBA00023002"/>
    </source>
</evidence>
<dbReference type="EMBL" id="MGFS01000007">
    <property type="protein sequence ID" value="OGM11883.1"/>
    <property type="molecule type" value="Genomic_DNA"/>
</dbReference>
<dbReference type="InterPro" id="IPR036324">
    <property type="entry name" value="Mn/Fe_SOD_N_sf"/>
</dbReference>
<dbReference type="InterPro" id="IPR001189">
    <property type="entry name" value="Mn/Fe_SOD"/>
</dbReference>
<keyword evidence="4 6" id="KW-0560">Oxidoreductase</keyword>
<feature type="binding site" evidence="5">
    <location>
        <position position="164"/>
    </location>
    <ligand>
        <name>Mn(2+)</name>
        <dbReference type="ChEBI" id="CHEBI:29035"/>
    </ligand>
</feature>
<dbReference type="FunFam" id="3.55.40.20:FF:000001">
    <property type="entry name" value="Superoxide dismutase"/>
    <property type="match status" value="1"/>
</dbReference>
<dbReference type="InterPro" id="IPR019833">
    <property type="entry name" value="Mn/Fe_SOD_BS"/>
</dbReference>
<dbReference type="PANTHER" id="PTHR43595">
    <property type="entry name" value="37S RIBOSOMAL PROTEIN S26, MITOCHONDRIAL"/>
    <property type="match status" value="1"/>
</dbReference>
<dbReference type="GO" id="GO:0046872">
    <property type="term" value="F:metal ion binding"/>
    <property type="evidence" value="ECO:0007669"/>
    <property type="project" value="UniProtKB-KW"/>
</dbReference>
<comment type="catalytic activity">
    <reaction evidence="6">
        <text>2 superoxide + 2 H(+) = H2O2 + O2</text>
        <dbReference type="Rhea" id="RHEA:20696"/>
        <dbReference type="ChEBI" id="CHEBI:15378"/>
        <dbReference type="ChEBI" id="CHEBI:15379"/>
        <dbReference type="ChEBI" id="CHEBI:16240"/>
        <dbReference type="ChEBI" id="CHEBI:18421"/>
        <dbReference type="EC" id="1.15.1.1"/>
    </reaction>
</comment>
<evidence type="ECO:0000256" key="1">
    <source>
        <dbReference type="ARBA" id="ARBA00008714"/>
    </source>
</evidence>
<protein>
    <recommendedName>
        <fullName evidence="2 6">Superoxide dismutase</fullName>
        <ecNumber evidence="2 6">1.15.1.1</ecNumber>
    </recommendedName>
</protein>
<comment type="caution">
    <text evidence="9">The sequence shown here is derived from an EMBL/GenBank/DDBJ whole genome shotgun (WGS) entry which is preliminary data.</text>
</comment>
<evidence type="ECO:0000259" key="8">
    <source>
        <dbReference type="Pfam" id="PF02777"/>
    </source>
</evidence>
<dbReference type="InterPro" id="IPR036314">
    <property type="entry name" value="SOD_C_sf"/>
</dbReference>
<dbReference type="GO" id="GO:0004784">
    <property type="term" value="F:superoxide dismutase activity"/>
    <property type="evidence" value="ECO:0007669"/>
    <property type="project" value="UniProtKB-EC"/>
</dbReference>
<dbReference type="GO" id="GO:0005737">
    <property type="term" value="C:cytoplasm"/>
    <property type="evidence" value="ECO:0007669"/>
    <property type="project" value="TreeGrafter"/>
</dbReference>
<sequence length="204" mass="23751">MTFKLPKLAYGYNALEPYIDAKTMDIHHTKHHATYIEKLNQVLKDFPKLHKLTIDKLIDNLNKVPIEIKTSVRNNGGGHYNHALFWKILTPKAKGKPQGILLDSISSRFGSYDSFMEKYSNTALSQFGSGWSWLIIRNGKLDIINTSNQDSPIMKGYFPILGIDVWEHAYYLKYQNRRVDYIKAWWNIVNWNQVEKNFEASIKV</sequence>
<dbReference type="EC" id="1.15.1.1" evidence="2 6"/>
<dbReference type="FunFam" id="1.10.287.990:FF:000001">
    <property type="entry name" value="Superoxide dismutase"/>
    <property type="match status" value="1"/>
</dbReference>
<feature type="domain" description="Manganese/iron superoxide dismutase N-terminal" evidence="7">
    <location>
        <begin position="2"/>
        <end position="89"/>
    </location>
</feature>
<dbReference type="SUPFAM" id="SSF54719">
    <property type="entry name" value="Fe,Mn superoxide dismutase (SOD), C-terminal domain"/>
    <property type="match status" value="1"/>
</dbReference>
<dbReference type="Proteomes" id="UP000177053">
    <property type="component" value="Unassembled WGS sequence"/>
</dbReference>
<evidence type="ECO:0000256" key="5">
    <source>
        <dbReference type="PIRSR" id="PIRSR000349-1"/>
    </source>
</evidence>
<name>A0A1F7XA94_9BACT</name>
<dbReference type="SUPFAM" id="SSF46609">
    <property type="entry name" value="Fe,Mn superoxide dismutase (SOD), N-terminal domain"/>
    <property type="match status" value="1"/>
</dbReference>
<gene>
    <name evidence="9" type="ORF">A2Z22_01470</name>
</gene>
<feature type="domain" description="Manganese/iron superoxide dismutase C-terminal" evidence="8">
    <location>
        <begin position="98"/>
        <end position="197"/>
    </location>
</feature>
<dbReference type="Pfam" id="PF02777">
    <property type="entry name" value="Sod_Fe_C"/>
    <property type="match status" value="1"/>
</dbReference>
<evidence type="ECO:0000256" key="3">
    <source>
        <dbReference type="ARBA" id="ARBA00022723"/>
    </source>
</evidence>
<feature type="binding site" evidence="5">
    <location>
        <position position="168"/>
    </location>
    <ligand>
        <name>Mn(2+)</name>
        <dbReference type="ChEBI" id="CHEBI:29035"/>
    </ligand>
</feature>
<dbReference type="AlphaFoldDB" id="A0A1F7XA94"/>
<evidence type="ECO:0000256" key="2">
    <source>
        <dbReference type="ARBA" id="ARBA00012682"/>
    </source>
</evidence>
<evidence type="ECO:0000256" key="6">
    <source>
        <dbReference type="RuleBase" id="RU000414"/>
    </source>
</evidence>
<dbReference type="PROSITE" id="PS00088">
    <property type="entry name" value="SOD_MN"/>
    <property type="match status" value="1"/>
</dbReference>
<dbReference type="Gene3D" id="1.10.287.990">
    <property type="entry name" value="Fe,Mn superoxide dismutase (SOD) domain"/>
    <property type="match status" value="1"/>
</dbReference>
<dbReference type="InterPro" id="IPR019831">
    <property type="entry name" value="Mn/Fe_SOD_N"/>
</dbReference>
<dbReference type="PANTHER" id="PTHR43595:SF2">
    <property type="entry name" value="SMALL RIBOSOMAL SUBUNIT PROTEIN MS42"/>
    <property type="match status" value="1"/>
</dbReference>
<evidence type="ECO:0000313" key="9">
    <source>
        <dbReference type="EMBL" id="OGM11883.1"/>
    </source>
</evidence>
<organism evidence="9 10">
    <name type="scientific">Candidatus Woesebacteria bacterium RBG_16_34_12</name>
    <dbReference type="NCBI Taxonomy" id="1802480"/>
    <lineage>
        <taxon>Bacteria</taxon>
        <taxon>Candidatus Woeseibacteriota</taxon>
    </lineage>
</organism>
<dbReference type="Pfam" id="PF00081">
    <property type="entry name" value="Sod_Fe_N"/>
    <property type="match status" value="1"/>
</dbReference>
<dbReference type="PRINTS" id="PR01703">
    <property type="entry name" value="MNSODISMTASE"/>
</dbReference>
<evidence type="ECO:0000313" key="10">
    <source>
        <dbReference type="Proteomes" id="UP000177053"/>
    </source>
</evidence>